<accession>A0A6A4GSL8</accession>
<reference evidence="1" key="1">
    <citation type="journal article" date="2019" name="Environ. Microbiol.">
        <title>Fungal ecological strategies reflected in gene transcription - a case study of two litter decomposers.</title>
        <authorList>
            <person name="Barbi F."/>
            <person name="Kohler A."/>
            <person name="Barry K."/>
            <person name="Baskaran P."/>
            <person name="Daum C."/>
            <person name="Fauchery L."/>
            <person name="Ihrmark K."/>
            <person name="Kuo A."/>
            <person name="LaButti K."/>
            <person name="Lipzen A."/>
            <person name="Morin E."/>
            <person name="Grigoriev I.V."/>
            <person name="Henrissat B."/>
            <person name="Lindahl B."/>
            <person name="Martin F."/>
        </authorList>
    </citation>
    <scope>NUCLEOTIDE SEQUENCE</scope>
    <source>
        <strain evidence="1">JB14</strain>
    </source>
</reference>
<sequence>MVFAGSRGMREEEISQEWNELSVDERNKWEKRAAAECDVQHNRECFVSSLLKLLQGCLQFGHIGHGEIARSSFLTKASILKEERLAVMASLPVRT</sequence>
<name>A0A6A4GSL8_9AGAR</name>
<dbReference type="Proteomes" id="UP000799118">
    <property type="component" value="Unassembled WGS sequence"/>
</dbReference>
<keyword evidence="2" id="KW-1185">Reference proteome</keyword>
<organism evidence="1 2">
    <name type="scientific">Gymnopus androsaceus JB14</name>
    <dbReference type="NCBI Taxonomy" id="1447944"/>
    <lineage>
        <taxon>Eukaryota</taxon>
        <taxon>Fungi</taxon>
        <taxon>Dikarya</taxon>
        <taxon>Basidiomycota</taxon>
        <taxon>Agaricomycotina</taxon>
        <taxon>Agaricomycetes</taxon>
        <taxon>Agaricomycetidae</taxon>
        <taxon>Agaricales</taxon>
        <taxon>Marasmiineae</taxon>
        <taxon>Omphalotaceae</taxon>
        <taxon>Gymnopus</taxon>
    </lineage>
</organism>
<dbReference type="EMBL" id="ML769726">
    <property type="protein sequence ID" value="KAE9388792.1"/>
    <property type="molecule type" value="Genomic_DNA"/>
</dbReference>
<proteinExistence type="predicted"/>
<protein>
    <submittedName>
        <fullName evidence="1">Uncharacterized protein</fullName>
    </submittedName>
</protein>
<evidence type="ECO:0000313" key="2">
    <source>
        <dbReference type="Proteomes" id="UP000799118"/>
    </source>
</evidence>
<dbReference type="AlphaFoldDB" id="A0A6A4GSL8"/>
<gene>
    <name evidence="1" type="ORF">BT96DRAFT_1003852</name>
</gene>
<evidence type="ECO:0000313" key="1">
    <source>
        <dbReference type="EMBL" id="KAE9388792.1"/>
    </source>
</evidence>